<sequence>MPKKSKYNQSRVNLGIVISNDIEPTNQTNKVVAKESSMLELEAPVWSAYTAKDKLCHENMQRRVTKMLHGLKGKP</sequence>
<dbReference type="Proteomes" id="UP000276133">
    <property type="component" value="Unassembled WGS sequence"/>
</dbReference>
<dbReference type="AlphaFoldDB" id="A0A3M7QRJ1"/>
<reference evidence="1 2" key="1">
    <citation type="journal article" date="2018" name="Sci. Rep.">
        <title>Genomic signatures of local adaptation to the degree of environmental predictability in rotifers.</title>
        <authorList>
            <person name="Franch-Gras L."/>
            <person name="Hahn C."/>
            <person name="Garcia-Roger E.M."/>
            <person name="Carmona M.J."/>
            <person name="Serra M."/>
            <person name="Gomez A."/>
        </authorList>
    </citation>
    <scope>NUCLEOTIDE SEQUENCE [LARGE SCALE GENOMIC DNA]</scope>
    <source>
        <strain evidence="1">HYR1</strain>
    </source>
</reference>
<comment type="caution">
    <text evidence="1">The sequence shown here is derived from an EMBL/GenBank/DDBJ whole genome shotgun (WGS) entry which is preliminary data.</text>
</comment>
<name>A0A3M7QRJ1_BRAPC</name>
<protein>
    <submittedName>
        <fullName evidence="1">Uncharacterized protein</fullName>
    </submittedName>
</protein>
<accession>A0A3M7QRJ1</accession>
<evidence type="ECO:0000313" key="1">
    <source>
        <dbReference type="EMBL" id="RNA13970.1"/>
    </source>
</evidence>
<keyword evidence="2" id="KW-1185">Reference proteome</keyword>
<organism evidence="1 2">
    <name type="scientific">Brachionus plicatilis</name>
    <name type="common">Marine rotifer</name>
    <name type="synonym">Brachionus muelleri</name>
    <dbReference type="NCBI Taxonomy" id="10195"/>
    <lineage>
        <taxon>Eukaryota</taxon>
        <taxon>Metazoa</taxon>
        <taxon>Spiralia</taxon>
        <taxon>Gnathifera</taxon>
        <taxon>Rotifera</taxon>
        <taxon>Eurotatoria</taxon>
        <taxon>Monogononta</taxon>
        <taxon>Pseudotrocha</taxon>
        <taxon>Ploima</taxon>
        <taxon>Brachionidae</taxon>
        <taxon>Brachionus</taxon>
    </lineage>
</organism>
<gene>
    <name evidence="1" type="ORF">BpHYR1_031334</name>
</gene>
<evidence type="ECO:0000313" key="2">
    <source>
        <dbReference type="Proteomes" id="UP000276133"/>
    </source>
</evidence>
<proteinExistence type="predicted"/>
<dbReference type="EMBL" id="REGN01005285">
    <property type="protein sequence ID" value="RNA13970.1"/>
    <property type="molecule type" value="Genomic_DNA"/>
</dbReference>